<gene>
    <name evidence="2" type="ORF">MB27_28110</name>
</gene>
<evidence type="ECO:0008006" key="4">
    <source>
        <dbReference type="Google" id="ProtNLM"/>
    </source>
</evidence>
<evidence type="ECO:0000313" key="2">
    <source>
        <dbReference type="EMBL" id="KHD74572.1"/>
    </source>
</evidence>
<dbReference type="AlphaFoldDB" id="A0A0A6X382"/>
<accession>A0A0A6X382</accession>
<keyword evidence="3" id="KW-1185">Reference proteome</keyword>
<dbReference type="EMBL" id="JRTT01000041">
    <property type="protein sequence ID" value="KHD74572.1"/>
    <property type="molecule type" value="Genomic_DNA"/>
</dbReference>
<evidence type="ECO:0000313" key="3">
    <source>
        <dbReference type="Proteomes" id="UP000054537"/>
    </source>
</evidence>
<name>A0A0A6X382_ACTUT</name>
<feature type="region of interest" description="Disordered" evidence="1">
    <location>
        <begin position="1"/>
        <end position="35"/>
    </location>
</feature>
<protein>
    <recommendedName>
        <fullName evidence="4">SpoVT-AbrB domain-containing protein</fullName>
    </recommendedName>
</protein>
<dbReference type="eggNOG" id="ENOG50349TN">
    <property type="taxonomic scope" value="Bacteria"/>
</dbReference>
<evidence type="ECO:0000256" key="1">
    <source>
        <dbReference type="SAM" id="MobiDB-lite"/>
    </source>
</evidence>
<sequence length="147" mass="15943">MKTGDREGHRRETVRRASVSRKPLPLPDAPPPPRRDAVFGMCALDDKGRISDVRVMAALGWEPGQRVAFSVAHGVIVVDADEAGGQAVCGRGCLRLPAGLRRAVAIGLRERVLLAALIEPRRLVVHPMVHLDRWSMPVHTAVLGGEL</sequence>
<feature type="compositionally biased region" description="Basic and acidic residues" evidence="1">
    <location>
        <begin position="1"/>
        <end position="15"/>
    </location>
</feature>
<comment type="caution">
    <text evidence="2">The sequence shown here is derived from an EMBL/GenBank/DDBJ whole genome shotgun (WGS) entry which is preliminary data.</text>
</comment>
<dbReference type="Proteomes" id="UP000054537">
    <property type="component" value="Unassembled WGS sequence"/>
</dbReference>
<reference evidence="2 3" key="1">
    <citation type="submission" date="2014-10" db="EMBL/GenBank/DDBJ databases">
        <title>Draft genome sequence of Actinoplanes utahensis NRRL 12052.</title>
        <authorList>
            <person name="Velasco-Bucheli B."/>
            <person name="del Cerro C."/>
            <person name="Hormigo D."/>
            <person name="Garcia J.L."/>
            <person name="Acebal C."/>
            <person name="Arroyo M."/>
            <person name="de la Mata I."/>
        </authorList>
    </citation>
    <scope>NUCLEOTIDE SEQUENCE [LARGE SCALE GENOMIC DNA]</scope>
    <source>
        <strain evidence="2 3">NRRL 12052</strain>
    </source>
</reference>
<organism evidence="2 3">
    <name type="scientific">Actinoplanes utahensis</name>
    <dbReference type="NCBI Taxonomy" id="1869"/>
    <lineage>
        <taxon>Bacteria</taxon>
        <taxon>Bacillati</taxon>
        <taxon>Actinomycetota</taxon>
        <taxon>Actinomycetes</taxon>
        <taxon>Micromonosporales</taxon>
        <taxon>Micromonosporaceae</taxon>
        <taxon>Actinoplanes</taxon>
    </lineage>
</organism>
<proteinExistence type="predicted"/>